<evidence type="ECO:0000313" key="6">
    <source>
        <dbReference type="EMBL" id="TFE87825.1"/>
    </source>
</evidence>
<accession>A0A4Y8Q201</accession>
<dbReference type="AlphaFoldDB" id="A0A4Y8Q201"/>
<feature type="signal peptide" evidence="5">
    <location>
        <begin position="1"/>
        <end position="23"/>
    </location>
</feature>
<dbReference type="GO" id="GO:0017004">
    <property type="term" value="P:cytochrome complex assembly"/>
    <property type="evidence" value="ECO:0007669"/>
    <property type="project" value="UniProtKB-KW"/>
</dbReference>
<reference evidence="6 7" key="1">
    <citation type="submission" date="2017-03" db="EMBL/GenBank/DDBJ databases">
        <title>Isolation of Levoglucosan Utilizing Bacteria.</title>
        <authorList>
            <person name="Arya A.S."/>
        </authorList>
    </citation>
    <scope>NUCLEOTIDE SEQUENCE [LARGE SCALE GENOMIC DNA]</scope>
    <source>
        <strain evidence="6 7">MEC069</strain>
    </source>
</reference>
<keyword evidence="4" id="KW-0472">Membrane</keyword>
<dbReference type="Gene3D" id="2.40.50.140">
    <property type="entry name" value="Nucleic acid-binding proteins"/>
    <property type="match status" value="1"/>
</dbReference>
<dbReference type="Proteomes" id="UP000298246">
    <property type="component" value="Unassembled WGS sequence"/>
</dbReference>
<dbReference type="Pfam" id="PF03100">
    <property type="entry name" value="CcmE"/>
    <property type="match status" value="1"/>
</dbReference>
<dbReference type="OrthoDB" id="9794828at2"/>
<keyword evidence="2" id="KW-0408">Iron</keyword>
<evidence type="ECO:0008006" key="8">
    <source>
        <dbReference type="Google" id="ProtNLM"/>
    </source>
</evidence>
<keyword evidence="2" id="KW-0349">Heme</keyword>
<keyword evidence="3" id="KW-0201">Cytochrome c-type biogenesis</keyword>
<evidence type="ECO:0000256" key="5">
    <source>
        <dbReference type="SAM" id="SignalP"/>
    </source>
</evidence>
<organism evidence="6 7">
    <name type="scientific">Paenibacillus athensensis</name>
    <dbReference type="NCBI Taxonomy" id="1967502"/>
    <lineage>
        <taxon>Bacteria</taxon>
        <taxon>Bacillati</taxon>
        <taxon>Bacillota</taxon>
        <taxon>Bacilli</taxon>
        <taxon>Bacillales</taxon>
        <taxon>Paenibacillaceae</taxon>
        <taxon>Paenibacillus</taxon>
    </lineage>
</organism>
<keyword evidence="2" id="KW-0479">Metal-binding</keyword>
<name>A0A4Y8Q201_9BACL</name>
<evidence type="ECO:0000256" key="2">
    <source>
        <dbReference type="ARBA" id="ARBA00022617"/>
    </source>
</evidence>
<evidence type="ECO:0000256" key="1">
    <source>
        <dbReference type="ARBA" id="ARBA00004370"/>
    </source>
</evidence>
<dbReference type="GO" id="GO:0005886">
    <property type="term" value="C:plasma membrane"/>
    <property type="evidence" value="ECO:0007669"/>
    <property type="project" value="InterPro"/>
</dbReference>
<evidence type="ECO:0000313" key="7">
    <source>
        <dbReference type="Proteomes" id="UP000298246"/>
    </source>
</evidence>
<protein>
    <recommendedName>
        <fullName evidence="8">Cytochrome c-type biogenesis protein CcmE</fullName>
    </recommendedName>
</protein>
<proteinExistence type="predicted"/>
<comment type="subcellular location">
    <subcellularLocation>
        <location evidence="1">Membrane</location>
    </subcellularLocation>
</comment>
<comment type="caution">
    <text evidence="6">The sequence shown here is derived from an EMBL/GenBank/DDBJ whole genome shotgun (WGS) entry which is preliminary data.</text>
</comment>
<sequence length="146" mass="16412">MKKNKKILFAVIPLVVVIALLIAANTTNSSSQEVTLDKVIAAPDKYKEKLITVQGDLQESTVNWDATSTLLRFQIKQDDRTIDVEYKGVKPDTFSDGTIVMADGVYDAGRGMLVAERLRTRCPSKYESLDKEANKEAYEKQHMKKE</sequence>
<dbReference type="InterPro" id="IPR004329">
    <property type="entry name" value="CcmE"/>
</dbReference>
<keyword evidence="5" id="KW-0732">Signal</keyword>
<dbReference type="EMBL" id="MYFO01000012">
    <property type="protein sequence ID" value="TFE87825.1"/>
    <property type="molecule type" value="Genomic_DNA"/>
</dbReference>
<feature type="chain" id="PRO_5038886583" description="Cytochrome c-type biogenesis protein CcmE" evidence="5">
    <location>
        <begin position="24"/>
        <end position="146"/>
    </location>
</feature>
<dbReference type="GO" id="GO:0020037">
    <property type="term" value="F:heme binding"/>
    <property type="evidence" value="ECO:0007669"/>
    <property type="project" value="InterPro"/>
</dbReference>
<dbReference type="InterPro" id="IPR012340">
    <property type="entry name" value="NA-bd_OB-fold"/>
</dbReference>
<evidence type="ECO:0000256" key="3">
    <source>
        <dbReference type="ARBA" id="ARBA00022748"/>
    </source>
</evidence>
<dbReference type="GO" id="GO:0017003">
    <property type="term" value="P:protein-heme linkage"/>
    <property type="evidence" value="ECO:0007669"/>
    <property type="project" value="InterPro"/>
</dbReference>
<keyword evidence="7" id="KW-1185">Reference proteome</keyword>
<dbReference type="InterPro" id="IPR036127">
    <property type="entry name" value="CcmE-like_sf"/>
</dbReference>
<evidence type="ECO:0000256" key="4">
    <source>
        <dbReference type="ARBA" id="ARBA00023136"/>
    </source>
</evidence>
<gene>
    <name evidence="6" type="ORF">B5M42_11510</name>
</gene>
<dbReference type="RefSeq" id="WP_134752894.1">
    <property type="nucleotide sequence ID" value="NZ_MYFO02000012.1"/>
</dbReference>
<dbReference type="SUPFAM" id="SSF82093">
    <property type="entry name" value="Heme chaperone CcmE"/>
    <property type="match status" value="1"/>
</dbReference>